<feature type="compositionally biased region" description="Basic and acidic residues" evidence="1">
    <location>
        <begin position="151"/>
        <end position="167"/>
    </location>
</feature>
<accession>A0A6J4L923</accession>
<keyword evidence="2" id="KW-0407">Ion channel</keyword>
<feature type="compositionally biased region" description="Basic residues" evidence="1">
    <location>
        <begin position="184"/>
        <end position="198"/>
    </location>
</feature>
<dbReference type="EMBL" id="CADCUE010000085">
    <property type="protein sequence ID" value="CAA9326130.1"/>
    <property type="molecule type" value="Genomic_DNA"/>
</dbReference>
<name>A0A6J4L923_9ACTN</name>
<feature type="non-terminal residue" evidence="2">
    <location>
        <position position="1"/>
    </location>
</feature>
<feature type="compositionally biased region" description="Basic residues" evidence="1">
    <location>
        <begin position="41"/>
        <end position="58"/>
    </location>
</feature>
<feature type="compositionally biased region" description="Low complexity" evidence="1">
    <location>
        <begin position="217"/>
        <end position="226"/>
    </location>
</feature>
<feature type="non-terminal residue" evidence="2">
    <location>
        <position position="333"/>
    </location>
</feature>
<evidence type="ECO:0000313" key="2">
    <source>
        <dbReference type="EMBL" id="CAA9326130.1"/>
    </source>
</evidence>
<keyword evidence="2" id="KW-0813">Transport</keyword>
<organism evidence="2">
    <name type="scientific">uncultured Frankineae bacterium</name>
    <dbReference type="NCBI Taxonomy" id="437475"/>
    <lineage>
        <taxon>Bacteria</taxon>
        <taxon>Bacillati</taxon>
        <taxon>Actinomycetota</taxon>
        <taxon>Actinomycetes</taxon>
        <taxon>Frankiales</taxon>
        <taxon>environmental samples</taxon>
    </lineage>
</organism>
<gene>
    <name evidence="2" type="ORF">AVDCRST_MAG16-1054</name>
</gene>
<dbReference type="GO" id="GO:0034220">
    <property type="term" value="P:monoatomic ion transmembrane transport"/>
    <property type="evidence" value="ECO:0007669"/>
    <property type="project" value="UniProtKB-KW"/>
</dbReference>
<keyword evidence="2" id="KW-0406">Ion transport</keyword>
<evidence type="ECO:0000256" key="1">
    <source>
        <dbReference type="SAM" id="MobiDB-lite"/>
    </source>
</evidence>
<feature type="compositionally biased region" description="Basic residues" evidence="1">
    <location>
        <begin position="280"/>
        <end position="321"/>
    </location>
</feature>
<protein>
    <submittedName>
        <fullName evidence="2">Potassium channel beta chain</fullName>
    </submittedName>
</protein>
<dbReference type="AlphaFoldDB" id="A0A6J4L923"/>
<proteinExistence type="predicted"/>
<sequence length="333" mass="36077">GVQAPRAQRHEGLGDQLRQLADPRFAGGGRPGHGLRQGSPRGRHHDLRHGRRLRRHPRRDGARGGAQGRAPGVDRAVHQGLLADRRGRQRPRPVAQAHRRELPRLAAPAADRPHRPLPGPPLRLRDAARGDAARLRRPGPGGQGALHRRLRVEGVGDRGGAGDRRADGPGPHRVLPAAVLHAVAGHRGRGRAAVRARGHRPDRLVPDRAGRADRQVPARPGAARGVAGDGRQRRRQDDRPLAARRRPGEGPAAQAAGRRRRSEPGAAGGRVGPAEPQRLVGHRGRVPARAGPRQRRRRGGPAGRRPGRAHRRRAAGRRRDRPRQDRQPGPAPV</sequence>
<reference evidence="2" key="1">
    <citation type="submission" date="2020-02" db="EMBL/GenBank/DDBJ databases">
        <authorList>
            <person name="Meier V. D."/>
        </authorList>
    </citation>
    <scope>NUCLEOTIDE SEQUENCE</scope>
    <source>
        <strain evidence="2">AVDCRST_MAG16</strain>
    </source>
</reference>
<feature type="region of interest" description="Disordered" evidence="1">
    <location>
        <begin position="1"/>
        <end position="333"/>
    </location>
</feature>
<feature type="compositionally biased region" description="Basic and acidic residues" evidence="1">
    <location>
        <begin position="199"/>
        <end position="216"/>
    </location>
</feature>
<feature type="compositionally biased region" description="Basic and acidic residues" evidence="1">
    <location>
        <begin position="123"/>
        <end position="134"/>
    </location>
</feature>